<gene>
    <name evidence="2" type="ORF">GSI01S_02_00250</name>
</gene>
<comment type="caution">
    <text evidence="2">The sequence shown here is derived from an EMBL/GenBank/DDBJ whole genome shotgun (WGS) entry which is preliminary data.</text>
</comment>
<sequence>MCRFPPARWLSERSESKPNASRFRLAALAQPAAGGLRSLNQRRGLRSLNQRRGLRSLNQRRGLRSLNQRRGLRSLNQRRGRRSLNQPGRG</sequence>
<accession>L7LF71</accession>
<name>L7LF71_9ACTN</name>
<feature type="compositionally biased region" description="Basic residues" evidence="1">
    <location>
        <begin position="70"/>
        <end position="82"/>
    </location>
</feature>
<evidence type="ECO:0000313" key="3">
    <source>
        <dbReference type="Proteomes" id="UP000035083"/>
    </source>
</evidence>
<feature type="region of interest" description="Disordered" evidence="1">
    <location>
        <begin position="37"/>
        <end position="90"/>
    </location>
</feature>
<dbReference type="EMBL" id="BANU01000002">
    <property type="protein sequence ID" value="GAC59386.1"/>
    <property type="molecule type" value="Genomic_DNA"/>
</dbReference>
<evidence type="ECO:0000256" key="1">
    <source>
        <dbReference type="SAM" id="MobiDB-lite"/>
    </source>
</evidence>
<evidence type="ECO:0000313" key="2">
    <source>
        <dbReference type="EMBL" id="GAC59386.1"/>
    </source>
</evidence>
<protein>
    <submittedName>
        <fullName evidence="2">Uncharacterized protein</fullName>
    </submittedName>
</protein>
<reference evidence="2 3" key="1">
    <citation type="submission" date="2012-12" db="EMBL/GenBank/DDBJ databases">
        <title>Whole genome shotgun sequence of Gordonia sihwensis NBRC 108236.</title>
        <authorList>
            <person name="Yoshida I."/>
            <person name="Hosoyama A."/>
            <person name="Tsuchikane K."/>
            <person name="Ando Y."/>
            <person name="Baba S."/>
            <person name="Ohji S."/>
            <person name="Hamada M."/>
            <person name="Tamura T."/>
            <person name="Yamazoe A."/>
            <person name="Yamazaki S."/>
            <person name="Fujita N."/>
        </authorList>
    </citation>
    <scope>NUCLEOTIDE SEQUENCE [LARGE SCALE GENOMIC DNA]</scope>
    <source>
        <strain evidence="2 3">NBRC 108236</strain>
    </source>
</reference>
<keyword evidence="3" id="KW-1185">Reference proteome</keyword>
<organism evidence="2 3">
    <name type="scientific">Gordonia sihwensis NBRC 108236</name>
    <dbReference type="NCBI Taxonomy" id="1223544"/>
    <lineage>
        <taxon>Bacteria</taxon>
        <taxon>Bacillati</taxon>
        <taxon>Actinomycetota</taxon>
        <taxon>Actinomycetes</taxon>
        <taxon>Mycobacteriales</taxon>
        <taxon>Gordoniaceae</taxon>
        <taxon>Gordonia</taxon>
    </lineage>
</organism>
<dbReference type="AlphaFoldDB" id="L7LF71"/>
<dbReference type="Proteomes" id="UP000035083">
    <property type="component" value="Unassembled WGS sequence"/>
</dbReference>
<proteinExistence type="predicted"/>